<feature type="region of interest" description="Disordered" evidence="1">
    <location>
        <begin position="73"/>
        <end position="94"/>
    </location>
</feature>
<feature type="region of interest" description="Disordered" evidence="1">
    <location>
        <begin position="1"/>
        <end position="32"/>
    </location>
</feature>
<evidence type="ECO:0000313" key="3">
    <source>
        <dbReference type="Proteomes" id="UP001152747"/>
    </source>
</evidence>
<proteinExistence type="predicted"/>
<feature type="compositionally biased region" description="Basic and acidic residues" evidence="1">
    <location>
        <begin position="1"/>
        <end position="10"/>
    </location>
</feature>
<dbReference type="EMBL" id="CANHGI010000003">
    <property type="protein sequence ID" value="CAI5444285.1"/>
    <property type="molecule type" value="Genomic_DNA"/>
</dbReference>
<evidence type="ECO:0000313" key="2">
    <source>
        <dbReference type="EMBL" id="CAI5444285.1"/>
    </source>
</evidence>
<reference evidence="2" key="1">
    <citation type="submission" date="2022-11" db="EMBL/GenBank/DDBJ databases">
        <authorList>
            <person name="Kikuchi T."/>
        </authorList>
    </citation>
    <scope>NUCLEOTIDE SEQUENCE</scope>
    <source>
        <strain evidence="2">PS1010</strain>
    </source>
</reference>
<feature type="compositionally biased region" description="Low complexity" evidence="1">
    <location>
        <begin position="17"/>
        <end position="29"/>
    </location>
</feature>
<organism evidence="2 3">
    <name type="scientific">Caenorhabditis angaria</name>
    <dbReference type="NCBI Taxonomy" id="860376"/>
    <lineage>
        <taxon>Eukaryota</taxon>
        <taxon>Metazoa</taxon>
        <taxon>Ecdysozoa</taxon>
        <taxon>Nematoda</taxon>
        <taxon>Chromadorea</taxon>
        <taxon>Rhabditida</taxon>
        <taxon>Rhabditina</taxon>
        <taxon>Rhabditomorpha</taxon>
        <taxon>Rhabditoidea</taxon>
        <taxon>Rhabditidae</taxon>
        <taxon>Peloderinae</taxon>
        <taxon>Caenorhabditis</taxon>
    </lineage>
</organism>
<keyword evidence="3" id="KW-1185">Reference proteome</keyword>
<gene>
    <name evidence="2" type="ORF">CAMP_LOCUS6922</name>
</gene>
<accession>A0A9P1IGN4</accession>
<comment type="caution">
    <text evidence="2">The sequence shown here is derived from an EMBL/GenBank/DDBJ whole genome shotgun (WGS) entry which is preliminary data.</text>
</comment>
<evidence type="ECO:0000256" key="1">
    <source>
        <dbReference type="SAM" id="MobiDB-lite"/>
    </source>
</evidence>
<name>A0A9P1IGN4_9PELO</name>
<dbReference type="Proteomes" id="UP001152747">
    <property type="component" value="Unassembled WGS sequence"/>
</dbReference>
<protein>
    <submittedName>
        <fullName evidence="2">Uncharacterized protein</fullName>
    </submittedName>
</protein>
<sequence length="94" mass="10301">MNNMKTRKEQEEGDDNQTAIAFQQIQQQQHSANTPTMKFVAAKQLIQYNRKNRMDPKVSIGFVPGVMKKQKIKPPTAVGGGGGGVTATSNVVKK</sequence>
<dbReference type="AlphaFoldDB" id="A0A9P1IGN4"/>